<reference evidence="17" key="1">
    <citation type="submission" date="2021-03" db="EMBL/GenBank/DDBJ databases">
        <title>Draft genome sequence of rust myrtle Austropuccinia psidii MF-1, a brazilian biotype.</title>
        <authorList>
            <person name="Quecine M.C."/>
            <person name="Pachon D.M.R."/>
            <person name="Bonatelli M.L."/>
            <person name="Correr F.H."/>
            <person name="Franceschini L.M."/>
            <person name="Leite T.F."/>
            <person name="Margarido G.R.A."/>
            <person name="Almeida C.A."/>
            <person name="Ferrarezi J.A."/>
            <person name="Labate C.A."/>
        </authorList>
    </citation>
    <scope>NUCLEOTIDE SEQUENCE</scope>
    <source>
        <strain evidence="17">MF-1</strain>
    </source>
</reference>
<evidence type="ECO:0000313" key="17">
    <source>
        <dbReference type="EMBL" id="MBW0491891.1"/>
    </source>
</evidence>
<dbReference type="OrthoDB" id="2506833at2759"/>
<dbReference type="GO" id="GO:0004519">
    <property type="term" value="F:endonuclease activity"/>
    <property type="evidence" value="ECO:0007669"/>
    <property type="project" value="UniProtKB-KW"/>
</dbReference>
<comment type="catalytic activity">
    <reaction evidence="15">
        <text>DNA(n) + a 2'-deoxyribonucleoside 5'-triphosphate = DNA(n+1) + diphosphate</text>
        <dbReference type="Rhea" id="RHEA:22508"/>
        <dbReference type="Rhea" id="RHEA-COMP:17339"/>
        <dbReference type="Rhea" id="RHEA-COMP:17340"/>
        <dbReference type="ChEBI" id="CHEBI:33019"/>
        <dbReference type="ChEBI" id="CHEBI:61560"/>
        <dbReference type="ChEBI" id="CHEBI:173112"/>
        <dbReference type="EC" id="2.7.7.7"/>
    </reaction>
</comment>
<dbReference type="GO" id="GO:0003964">
    <property type="term" value="F:RNA-directed DNA polymerase activity"/>
    <property type="evidence" value="ECO:0007669"/>
    <property type="project" value="UniProtKB-KW"/>
</dbReference>
<keyword evidence="11" id="KW-0808">Transferase</keyword>
<dbReference type="Gene3D" id="3.30.420.10">
    <property type="entry name" value="Ribonuclease H-like superfamily/Ribonuclease H"/>
    <property type="match status" value="1"/>
</dbReference>
<accession>A0A9Q3H5C8</accession>
<dbReference type="GO" id="GO:0015074">
    <property type="term" value="P:DNA integration"/>
    <property type="evidence" value="ECO:0007669"/>
    <property type="project" value="UniProtKB-KW"/>
</dbReference>
<keyword evidence="5" id="KW-0255">Endonuclease</keyword>
<dbReference type="GO" id="GO:0003887">
    <property type="term" value="F:DNA-directed DNA polymerase activity"/>
    <property type="evidence" value="ECO:0007669"/>
    <property type="project" value="UniProtKB-KW"/>
</dbReference>
<evidence type="ECO:0000256" key="9">
    <source>
        <dbReference type="ARBA" id="ARBA00022908"/>
    </source>
</evidence>
<dbReference type="InterPro" id="IPR001584">
    <property type="entry name" value="Integrase_cat-core"/>
</dbReference>
<protein>
    <recommendedName>
        <fullName evidence="16">Integrase catalytic domain-containing protein</fullName>
    </recommendedName>
</protein>
<keyword evidence="2" id="KW-0548">Nucleotidyltransferase</keyword>
<evidence type="ECO:0000256" key="8">
    <source>
        <dbReference type="ARBA" id="ARBA00022884"/>
    </source>
</evidence>
<feature type="domain" description="Integrase catalytic" evidence="16">
    <location>
        <begin position="461"/>
        <end position="626"/>
    </location>
</feature>
<evidence type="ECO:0000256" key="13">
    <source>
        <dbReference type="ARBA" id="ARBA00023268"/>
    </source>
</evidence>
<dbReference type="Pfam" id="PF00665">
    <property type="entry name" value="rve"/>
    <property type="match status" value="1"/>
</dbReference>
<dbReference type="InterPro" id="IPR013103">
    <property type="entry name" value="RVT_2"/>
</dbReference>
<keyword evidence="12" id="KW-0233">DNA recombination</keyword>
<keyword evidence="7" id="KW-0460">Magnesium</keyword>
<evidence type="ECO:0000256" key="6">
    <source>
        <dbReference type="ARBA" id="ARBA00022801"/>
    </source>
</evidence>
<evidence type="ECO:0000256" key="11">
    <source>
        <dbReference type="ARBA" id="ARBA00022932"/>
    </source>
</evidence>
<dbReference type="InterPro" id="IPR043502">
    <property type="entry name" value="DNA/RNA_pol_sf"/>
</dbReference>
<evidence type="ECO:0000313" key="18">
    <source>
        <dbReference type="Proteomes" id="UP000765509"/>
    </source>
</evidence>
<evidence type="ECO:0000256" key="12">
    <source>
        <dbReference type="ARBA" id="ARBA00023172"/>
    </source>
</evidence>
<keyword evidence="8" id="KW-0694">RNA-binding</keyword>
<keyword evidence="10" id="KW-0695">RNA-directed DNA polymerase</keyword>
<keyword evidence="3" id="KW-0540">Nuclease</keyword>
<dbReference type="EMBL" id="AVOT02011309">
    <property type="protein sequence ID" value="MBW0491891.1"/>
    <property type="molecule type" value="Genomic_DNA"/>
</dbReference>
<evidence type="ECO:0000256" key="14">
    <source>
        <dbReference type="ARBA" id="ARBA00048173"/>
    </source>
</evidence>
<keyword evidence="1" id="KW-0815">Transposition</keyword>
<dbReference type="PANTHER" id="PTHR42648:SF11">
    <property type="entry name" value="TRANSPOSON TY4-P GAG-POL POLYPROTEIN"/>
    <property type="match status" value="1"/>
</dbReference>
<evidence type="ECO:0000256" key="10">
    <source>
        <dbReference type="ARBA" id="ARBA00022918"/>
    </source>
</evidence>
<keyword evidence="13" id="KW-0511">Multifunctional enzyme</keyword>
<dbReference type="GO" id="GO:0005634">
    <property type="term" value="C:nucleus"/>
    <property type="evidence" value="ECO:0007669"/>
    <property type="project" value="UniProtKB-ARBA"/>
</dbReference>
<keyword evidence="11" id="KW-0239">DNA-directed DNA polymerase</keyword>
<dbReference type="InterPro" id="IPR036397">
    <property type="entry name" value="RNaseH_sf"/>
</dbReference>
<dbReference type="Proteomes" id="UP000765509">
    <property type="component" value="Unassembled WGS sequence"/>
</dbReference>
<comment type="caution">
    <text evidence="17">The sequence shown here is derived from an EMBL/GenBank/DDBJ whole genome shotgun (WGS) entry which is preliminary data.</text>
</comment>
<dbReference type="GO" id="GO:0003723">
    <property type="term" value="F:RNA binding"/>
    <property type="evidence" value="ECO:0007669"/>
    <property type="project" value="UniProtKB-KW"/>
</dbReference>
<dbReference type="GO" id="GO:0016787">
    <property type="term" value="F:hydrolase activity"/>
    <property type="evidence" value="ECO:0007669"/>
    <property type="project" value="UniProtKB-KW"/>
</dbReference>
<dbReference type="InterPro" id="IPR012337">
    <property type="entry name" value="RNaseH-like_sf"/>
</dbReference>
<dbReference type="InterPro" id="IPR039537">
    <property type="entry name" value="Retrotran_Ty1/copia-like"/>
</dbReference>
<evidence type="ECO:0000256" key="15">
    <source>
        <dbReference type="ARBA" id="ARBA00049244"/>
    </source>
</evidence>
<gene>
    <name evidence="17" type="ORF">O181_031606</name>
</gene>
<keyword evidence="9" id="KW-0229">DNA integration</keyword>
<sequence>MSNPIQSTGDHSSSDDEGYRTKIIILTRDNWAQWSCQLENFLAGKGHESLLSPPTDTDKVSLKFKKRNSSALALLWTCVAPELHGILLAHQGSFYNSWIALGKSCGKNSIVIMCETLFKLMSIQYEPGTSLEKHIDSFQKMYASYESLTQGSKDTMVISTTIAAAFFIRSLSQDQDLSGLIQTLYDIKPFDLNSVLNHVDVEHCRQGMPQDQALLLDKQNPNDQSKPPNRTGNLEKIVAKFELSAKNPNINVVAEHNKEPSEDVQQSDSDAYVLEDEVLNIGSGESDKIYLDSGAGQSVVSSLGYLTQIVKVNKKINTYAEPVDISHQGTLILRGIHISPVYYAPKGKVNLLSVSQLRDHGLKPMFKGGSFLIMKDKSIIATCSQLGNMFAARIDCQSVFSINSSPLSKDWHTIRGHPSDMYIKKLISDKVLTGAFTSSNECQVCLHAKIKRSPHSRHLPITHSPFEKLHVDTLEISPPSRQGSCYVLFIVDDFTRFNQIFLMTKKSKAEGYIRSFINELKNKLYITPGYIHTDRGGEFDSKMFRQLLLTKGISLEQGPPYSPHTNGVAECFNQNLLVKIRCLLAQSNIPISYWDEAALHASLFQNLLPHQYLQFRSPNNVLLECHVTIQPIYDLREIVPFCIKVVVRNENPTSKVNVTGRAMRALTFEPFSDALRVFDPCTGKVRITWDYAQLKSETSVILWKDPSSLPLMANPPLPRVTTLPVLKGQTLCDDIPNSNQQVINESLAQAEDHSSGSQLTVTTRKPRYKYVPHYDIAPCDISSDLNAQNILKGEKRQRRPPDQLMLADFITYNQALSNPSEERAWKVAMKQEYDSLMNHNTGDLVPYPTNGSKVTGGMWCLARKQNEFGEVYRYKARWVVLGNHQEHMLHYYDTWALVGRNETFKLMLILVVNQNYIPYQFEIETAFLHGEMDAVVHVKQVKGFEVPGKEGWVWCLNKSIYVTKQAPRMWQFKLVQVLRDLGMTSTQADDSLYSNAGKTMFLHVHVDDGFLIGKSEEEILCFLKLLHGQLKLKYQRNPTQHLGYDLIRLPDGSVQLSQRDLVVQLLKDTDMENSRSVKSPCNLNLLKELETIYVPINVTAFQQAIGSLNYLAQHTRLDILFTVKSLSRYATHPTDKHWVALKHLLQYLKGILDLCLHYFNCNDKESLVGWDDADYANDRSD</sequence>
<evidence type="ECO:0000256" key="5">
    <source>
        <dbReference type="ARBA" id="ARBA00022759"/>
    </source>
</evidence>
<name>A0A9Q3H5C8_9BASI</name>
<dbReference type="PANTHER" id="PTHR42648">
    <property type="entry name" value="TRANSPOSASE, PUTATIVE-RELATED"/>
    <property type="match status" value="1"/>
</dbReference>
<keyword evidence="18" id="KW-1185">Reference proteome</keyword>
<dbReference type="SUPFAM" id="SSF56672">
    <property type="entry name" value="DNA/RNA polymerases"/>
    <property type="match status" value="1"/>
</dbReference>
<proteinExistence type="predicted"/>
<organism evidence="17 18">
    <name type="scientific">Austropuccinia psidii MF-1</name>
    <dbReference type="NCBI Taxonomy" id="1389203"/>
    <lineage>
        <taxon>Eukaryota</taxon>
        <taxon>Fungi</taxon>
        <taxon>Dikarya</taxon>
        <taxon>Basidiomycota</taxon>
        <taxon>Pucciniomycotina</taxon>
        <taxon>Pucciniomycetes</taxon>
        <taxon>Pucciniales</taxon>
        <taxon>Sphaerophragmiaceae</taxon>
        <taxon>Austropuccinia</taxon>
    </lineage>
</organism>
<comment type="catalytic activity">
    <reaction evidence="14">
        <text>DNA(n) + a 2'-deoxyribonucleoside 5'-triphosphate = DNA(n+1) + diphosphate</text>
        <dbReference type="Rhea" id="RHEA:22508"/>
        <dbReference type="Rhea" id="RHEA-COMP:17339"/>
        <dbReference type="Rhea" id="RHEA-COMP:17340"/>
        <dbReference type="ChEBI" id="CHEBI:33019"/>
        <dbReference type="ChEBI" id="CHEBI:61560"/>
        <dbReference type="ChEBI" id="CHEBI:173112"/>
        <dbReference type="EC" id="2.7.7.49"/>
    </reaction>
</comment>
<evidence type="ECO:0000256" key="7">
    <source>
        <dbReference type="ARBA" id="ARBA00022842"/>
    </source>
</evidence>
<evidence type="ECO:0000259" key="16">
    <source>
        <dbReference type="PROSITE" id="PS50994"/>
    </source>
</evidence>
<dbReference type="PROSITE" id="PS50994">
    <property type="entry name" value="INTEGRASE"/>
    <property type="match status" value="1"/>
</dbReference>
<dbReference type="GO" id="GO:0032196">
    <property type="term" value="P:transposition"/>
    <property type="evidence" value="ECO:0007669"/>
    <property type="project" value="UniProtKB-KW"/>
</dbReference>
<dbReference type="GO" id="GO:0006310">
    <property type="term" value="P:DNA recombination"/>
    <property type="evidence" value="ECO:0007669"/>
    <property type="project" value="UniProtKB-KW"/>
</dbReference>
<dbReference type="AlphaFoldDB" id="A0A9Q3H5C8"/>
<evidence type="ECO:0000256" key="4">
    <source>
        <dbReference type="ARBA" id="ARBA00022723"/>
    </source>
</evidence>
<dbReference type="Pfam" id="PF07727">
    <property type="entry name" value="RVT_2"/>
    <property type="match status" value="1"/>
</dbReference>
<evidence type="ECO:0000256" key="2">
    <source>
        <dbReference type="ARBA" id="ARBA00022695"/>
    </source>
</evidence>
<keyword evidence="6" id="KW-0378">Hydrolase</keyword>
<evidence type="ECO:0000256" key="3">
    <source>
        <dbReference type="ARBA" id="ARBA00022722"/>
    </source>
</evidence>
<keyword evidence="4" id="KW-0479">Metal-binding</keyword>
<evidence type="ECO:0000256" key="1">
    <source>
        <dbReference type="ARBA" id="ARBA00022578"/>
    </source>
</evidence>
<dbReference type="GO" id="GO:0046872">
    <property type="term" value="F:metal ion binding"/>
    <property type="evidence" value="ECO:0007669"/>
    <property type="project" value="UniProtKB-KW"/>
</dbReference>
<dbReference type="SUPFAM" id="SSF53098">
    <property type="entry name" value="Ribonuclease H-like"/>
    <property type="match status" value="1"/>
</dbReference>